<comment type="caution">
    <text evidence="2">The sequence shown here is derived from an EMBL/GenBank/DDBJ whole genome shotgun (WGS) entry which is preliminary data.</text>
</comment>
<reference evidence="2 3" key="1">
    <citation type="submission" date="2020-08" db="EMBL/GenBank/DDBJ databases">
        <title>Genomic Encyclopedia of Type Strains, Phase IV (KMG-IV): sequencing the most valuable type-strain genomes for metagenomic binning, comparative biology and taxonomic classification.</title>
        <authorList>
            <person name="Goeker M."/>
        </authorList>
    </citation>
    <scope>NUCLEOTIDE SEQUENCE [LARGE SCALE GENOMIC DNA]</scope>
    <source>
        <strain evidence="2 3">DSM 21793</strain>
    </source>
</reference>
<feature type="region of interest" description="Disordered" evidence="1">
    <location>
        <begin position="1"/>
        <end position="21"/>
    </location>
</feature>
<dbReference type="EMBL" id="JACIDK010000004">
    <property type="protein sequence ID" value="MBB3892260.1"/>
    <property type="molecule type" value="Genomic_DNA"/>
</dbReference>
<sequence>MTPPLSVVADNSADKSKPLTGRELSERIRRLQAEAKSLAREHIHALSLALIEVERLSAEISDGGEAYPAGVRDLARRMAEDCEAKVQTLEAISSRA</sequence>
<protein>
    <submittedName>
        <fullName evidence="2">Uncharacterized protein</fullName>
    </submittedName>
</protein>
<evidence type="ECO:0000313" key="2">
    <source>
        <dbReference type="EMBL" id="MBB3892260.1"/>
    </source>
</evidence>
<keyword evidence="3" id="KW-1185">Reference proteome</keyword>
<proteinExistence type="predicted"/>
<evidence type="ECO:0000256" key="1">
    <source>
        <dbReference type="SAM" id="MobiDB-lite"/>
    </source>
</evidence>
<dbReference type="RefSeq" id="WP_183774198.1">
    <property type="nucleotide sequence ID" value="NZ_JACIDK010000004.1"/>
</dbReference>
<name>A0A840A429_9CAUL</name>
<dbReference type="Proteomes" id="UP000530564">
    <property type="component" value="Unassembled WGS sequence"/>
</dbReference>
<evidence type="ECO:0000313" key="3">
    <source>
        <dbReference type="Proteomes" id="UP000530564"/>
    </source>
</evidence>
<organism evidence="2 3">
    <name type="scientific">Phenylobacterium haematophilum</name>
    <dbReference type="NCBI Taxonomy" id="98513"/>
    <lineage>
        <taxon>Bacteria</taxon>
        <taxon>Pseudomonadati</taxon>
        <taxon>Pseudomonadota</taxon>
        <taxon>Alphaproteobacteria</taxon>
        <taxon>Caulobacterales</taxon>
        <taxon>Caulobacteraceae</taxon>
        <taxon>Phenylobacterium</taxon>
    </lineage>
</organism>
<dbReference type="AlphaFoldDB" id="A0A840A429"/>
<gene>
    <name evidence="2" type="ORF">GGQ61_002993</name>
</gene>
<accession>A0A840A429</accession>